<protein>
    <submittedName>
        <fullName evidence="1">Uncharacterized protein</fullName>
    </submittedName>
</protein>
<comment type="caution">
    <text evidence="1">The sequence shown here is derived from an EMBL/GenBank/DDBJ whole genome shotgun (WGS) entry which is preliminary data.</text>
</comment>
<accession>A0AAU9MXF0</accession>
<sequence>MVVVAVTTTKKPPLNRLLQLSSVNHYQLLFLFLDCRFLGNGKAKIARQGSASTLLIPAVLAICDGDSEVGDGTPALPPTLPLMFFPLRATNNNFIVWDPPKFGVSKSRP</sequence>
<dbReference type="EMBL" id="CAKMRJ010002223">
    <property type="protein sequence ID" value="CAH1428809.1"/>
    <property type="molecule type" value="Genomic_DNA"/>
</dbReference>
<name>A0AAU9MXF0_9ASTR</name>
<proteinExistence type="predicted"/>
<evidence type="ECO:0000313" key="2">
    <source>
        <dbReference type="Proteomes" id="UP001157418"/>
    </source>
</evidence>
<dbReference type="AlphaFoldDB" id="A0AAU9MXF0"/>
<organism evidence="1 2">
    <name type="scientific">Lactuca virosa</name>
    <dbReference type="NCBI Taxonomy" id="75947"/>
    <lineage>
        <taxon>Eukaryota</taxon>
        <taxon>Viridiplantae</taxon>
        <taxon>Streptophyta</taxon>
        <taxon>Embryophyta</taxon>
        <taxon>Tracheophyta</taxon>
        <taxon>Spermatophyta</taxon>
        <taxon>Magnoliopsida</taxon>
        <taxon>eudicotyledons</taxon>
        <taxon>Gunneridae</taxon>
        <taxon>Pentapetalae</taxon>
        <taxon>asterids</taxon>
        <taxon>campanulids</taxon>
        <taxon>Asterales</taxon>
        <taxon>Asteraceae</taxon>
        <taxon>Cichorioideae</taxon>
        <taxon>Cichorieae</taxon>
        <taxon>Lactucinae</taxon>
        <taxon>Lactuca</taxon>
    </lineage>
</organism>
<gene>
    <name evidence="1" type="ORF">LVIROSA_LOCUS15713</name>
</gene>
<reference evidence="1 2" key="1">
    <citation type="submission" date="2022-01" db="EMBL/GenBank/DDBJ databases">
        <authorList>
            <person name="Xiong W."/>
            <person name="Schranz E."/>
        </authorList>
    </citation>
    <scope>NUCLEOTIDE SEQUENCE [LARGE SCALE GENOMIC DNA]</scope>
</reference>
<keyword evidence="2" id="KW-1185">Reference proteome</keyword>
<evidence type="ECO:0000313" key="1">
    <source>
        <dbReference type="EMBL" id="CAH1428809.1"/>
    </source>
</evidence>
<dbReference type="Proteomes" id="UP001157418">
    <property type="component" value="Unassembled WGS sequence"/>
</dbReference>